<dbReference type="AlphaFoldDB" id="A0A1M7S6W8"/>
<evidence type="ECO:0000256" key="4">
    <source>
        <dbReference type="SAM" id="SignalP"/>
    </source>
</evidence>
<feature type="signal peptide" evidence="4">
    <location>
        <begin position="1"/>
        <end position="30"/>
    </location>
</feature>
<dbReference type="PANTHER" id="PTHR30035">
    <property type="entry name" value="LIPOPROTEIN VACJ-RELATED"/>
    <property type="match status" value="1"/>
</dbReference>
<dbReference type="RefSeq" id="WP_072696183.1">
    <property type="nucleotide sequence ID" value="NZ_FRDI01000003.1"/>
</dbReference>
<proteinExistence type="inferred from homology"/>
<dbReference type="InterPro" id="IPR007428">
    <property type="entry name" value="MlaA"/>
</dbReference>
<keyword evidence="5" id="KW-0449">Lipoprotein</keyword>
<feature type="chain" id="PRO_5012274830" evidence="4">
    <location>
        <begin position="31"/>
        <end position="263"/>
    </location>
</feature>
<evidence type="ECO:0000256" key="1">
    <source>
        <dbReference type="ARBA" id="ARBA00010634"/>
    </source>
</evidence>
<protein>
    <submittedName>
        <fullName evidence="5">Phospholipid-binding lipoprotein MlaA</fullName>
    </submittedName>
</protein>
<dbReference type="OrthoDB" id="9785326at2"/>
<dbReference type="Proteomes" id="UP000186469">
    <property type="component" value="Unassembled WGS sequence"/>
</dbReference>
<comment type="similarity">
    <text evidence="1">Belongs to the MlaA family.</text>
</comment>
<dbReference type="GO" id="GO:0120010">
    <property type="term" value="P:intermembrane phospholipid transfer"/>
    <property type="evidence" value="ECO:0007669"/>
    <property type="project" value="TreeGrafter"/>
</dbReference>
<gene>
    <name evidence="5" type="ORF">SAMN02745728_00494</name>
</gene>
<feature type="region of interest" description="Disordered" evidence="3">
    <location>
        <begin position="36"/>
        <end position="59"/>
    </location>
</feature>
<dbReference type="STRING" id="1121455.SAMN02745728_00494"/>
<organism evidence="5 6">
    <name type="scientific">Desulfovibrio litoralis DSM 11393</name>
    <dbReference type="NCBI Taxonomy" id="1121455"/>
    <lineage>
        <taxon>Bacteria</taxon>
        <taxon>Pseudomonadati</taxon>
        <taxon>Thermodesulfobacteriota</taxon>
        <taxon>Desulfovibrionia</taxon>
        <taxon>Desulfovibrionales</taxon>
        <taxon>Desulfovibrionaceae</taxon>
        <taxon>Desulfovibrio</taxon>
    </lineage>
</organism>
<dbReference type="PRINTS" id="PR01805">
    <property type="entry name" value="VACJLIPOPROT"/>
</dbReference>
<keyword evidence="6" id="KW-1185">Reference proteome</keyword>
<evidence type="ECO:0000256" key="3">
    <source>
        <dbReference type="SAM" id="MobiDB-lite"/>
    </source>
</evidence>
<sequence>MQSYNLKKLRLKNLSLTVLLIVITLLSACASKNNQPELMDKDSKPLRASPQLNESDESDIETGIPDPIYPWNRFWFEFNSYAVDYVVRPVYKTYDFITPDPVQTSVGNFFHNILFPVRFVNSLLQFKFKQAGVEMSRFVLNTTYGVGGLFDPAADKKAIVETDDEDFGQTLGNWGVGEGFYIVWPLLGPSTPRDTVGKVGDFFLDPVNYVDPWELRTGANVLKNVNNSGEIIKQFDTLNEMSVDPYSAMRNAYIQRRRAQIAK</sequence>
<keyword evidence="2 4" id="KW-0732">Signal</keyword>
<dbReference type="PROSITE" id="PS51257">
    <property type="entry name" value="PROKAR_LIPOPROTEIN"/>
    <property type="match status" value="1"/>
</dbReference>
<dbReference type="EMBL" id="FRDI01000003">
    <property type="protein sequence ID" value="SHN54105.1"/>
    <property type="molecule type" value="Genomic_DNA"/>
</dbReference>
<evidence type="ECO:0000313" key="5">
    <source>
        <dbReference type="EMBL" id="SHN54105.1"/>
    </source>
</evidence>
<accession>A0A1M7S6W8</accession>
<evidence type="ECO:0000313" key="6">
    <source>
        <dbReference type="Proteomes" id="UP000186469"/>
    </source>
</evidence>
<dbReference type="GO" id="GO:0016020">
    <property type="term" value="C:membrane"/>
    <property type="evidence" value="ECO:0007669"/>
    <property type="project" value="InterPro"/>
</dbReference>
<name>A0A1M7S6W8_9BACT</name>
<reference evidence="5 6" key="1">
    <citation type="submission" date="2016-12" db="EMBL/GenBank/DDBJ databases">
        <authorList>
            <person name="Song W.-J."/>
            <person name="Kurnit D.M."/>
        </authorList>
    </citation>
    <scope>NUCLEOTIDE SEQUENCE [LARGE SCALE GENOMIC DNA]</scope>
    <source>
        <strain evidence="5 6">DSM 11393</strain>
    </source>
</reference>
<dbReference type="PANTHER" id="PTHR30035:SF3">
    <property type="entry name" value="INTERMEMBRANE PHOSPHOLIPID TRANSPORT SYSTEM LIPOPROTEIN MLAA"/>
    <property type="match status" value="1"/>
</dbReference>
<evidence type="ECO:0000256" key="2">
    <source>
        <dbReference type="ARBA" id="ARBA00022729"/>
    </source>
</evidence>
<dbReference type="Pfam" id="PF04333">
    <property type="entry name" value="MlaA"/>
    <property type="match status" value="1"/>
</dbReference>